<keyword evidence="2" id="KW-1185">Reference proteome</keyword>
<dbReference type="AlphaFoldDB" id="A0A286U403"/>
<dbReference type="Gene3D" id="2.40.160.10">
    <property type="entry name" value="Porin"/>
    <property type="match status" value="1"/>
</dbReference>
<gene>
    <name evidence="1" type="ORF">SCALIN_C44_0023</name>
</gene>
<dbReference type="Proteomes" id="UP000218542">
    <property type="component" value="Unassembled WGS sequence"/>
</dbReference>
<protein>
    <submittedName>
        <fullName evidence="1">Phosphate-selective porin O and P</fullName>
    </submittedName>
</protein>
<evidence type="ECO:0000313" key="2">
    <source>
        <dbReference type="Proteomes" id="UP000218542"/>
    </source>
</evidence>
<reference evidence="2" key="1">
    <citation type="journal article" date="2017" name="Environ. Microbiol. Rep.">
        <title>Genetic Diversity of Marine Anaerobic Ammonium-Oxidizing Bacteria as Revealed by Genomic and Proteomic Analyses of 'Candidatus Scalindua japonica'.</title>
        <authorList>
            <person name="Oshiki M."/>
            <person name="Mizuto K."/>
            <person name="Kimura Z."/>
            <person name="Kindaichi T."/>
            <person name="Satoh H."/>
            <person name="Okabe S."/>
        </authorList>
    </citation>
    <scope>NUCLEOTIDE SEQUENCE [LARGE SCALE GENOMIC DNA]</scope>
    <source>
        <strain evidence="2">husup-a2</strain>
    </source>
</reference>
<accession>A0A286U403</accession>
<dbReference type="EMBL" id="BAOS01000044">
    <property type="protein sequence ID" value="GAX62842.1"/>
    <property type="molecule type" value="Genomic_DNA"/>
</dbReference>
<dbReference type="InterPro" id="IPR010870">
    <property type="entry name" value="Porin_O/P"/>
</dbReference>
<proteinExistence type="predicted"/>
<name>A0A286U403_9BACT</name>
<dbReference type="SUPFAM" id="SSF56935">
    <property type="entry name" value="Porins"/>
    <property type="match status" value="1"/>
</dbReference>
<dbReference type="InterPro" id="IPR023614">
    <property type="entry name" value="Porin_dom_sf"/>
</dbReference>
<organism evidence="1 2">
    <name type="scientific">Candidatus Scalindua japonica</name>
    <dbReference type="NCBI Taxonomy" id="1284222"/>
    <lineage>
        <taxon>Bacteria</taxon>
        <taxon>Pseudomonadati</taxon>
        <taxon>Planctomycetota</taxon>
        <taxon>Candidatus Brocadiia</taxon>
        <taxon>Candidatus Brocadiales</taxon>
        <taxon>Candidatus Scalinduaceae</taxon>
        <taxon>Candidatus Scalindua</taxon>
    </lineage>
</organism>
<comment type="caution">
    <text evidence="1">The sequence shown here is derived from an EMBL/GenBank/DDBJ whole genome shotgun (WGS) entry which is preliminary data.</text>
</comment>
<sequence>MAIQLGAHYSELDLSDKDIEGGRLNDVTLGLNWHLNPNTRVMLNYVHAGVDLSDINVKDGNADIFAMRFQVDL</sequence>
<evidence type="ECO:0000313" key="1">
    <source>
        <dbReference type="EMBL" id="GAX62842.1"/>
    </source>
</evidence>
<dbReference type="Pfam" id="PF07396">
    <property type="entry name" value="Porin_O_P"/>
    <property type="match status" value="1"/>
</dbReference>